<keyword evidence="3" id="KW-0732">Signal</keyword>
<dbReference type="Proteomes" id="UP000736335">
    <property type="component" value="Unassembled WGS sequence"/>
</dbReference>
<dbReference type="AlphaFoldDB" id="A0A9P6HT31"/>
<accession>A0A9P6HT31</accession>
<reference evidence="6" key="1">
    <citation type="journal article" date="2020" name="Nat. Commun.">
        <title>Large-scale genome sequencing of mycorrhizal fungi provides insights into the early evolution of symbiotic traits.</title>
        <authorList>
            <person name="Miyauchi S."/>
            <person name="Kiss E."/>
            <person name="Kuo A."/>
            <person name="Drula E."/>
            <person name="Kohler A."/>
            <person name="Sanchez-Garcia M."/>
            <person name="Morin E."/>
            <person name="Andreopoulos B."/>
            <person name="Barry K.W."/>
            <person name="Bonito G."/>
            <person name="Buee M."/>
            <person name="Carver A."/>
            <person name="Chen C."/>
            <person name="Cichocki N."/>
            <person name="Clum A."/>
            <person name="Culley D."/>
            <person name="Crous P.W."/>
            <person name="Fauchery L."/>
            <person name="Girlanda M."/>
            <person name="Hayes R.D."/>
            <person name="Keri Z."/>
            <person name="LaButti K."/>
            <person name="Lipzen A."/>
            <person name="Lombard V."/>
            <person name="Magnuson J."/>
            <person name="Maillard F."/>
            <person name="Murat C."/>
            <person name="Nolan M."/>
            <person name="Ohm R.A."/>
            <person name="Pangilinan J."/>
            <person name="Pereira M.F."/>
            <person name="Perotto S."/>
            <person name="Peter M."/>
            <person name="Pfister S."/>
            <person name="Riley R."/>
            <person name="Sitrit Y."/>
            <person name="Stielow J.B."/>
            <person name="Szollosi G."/>
            <person name="Zifcakova L."/>
            <person name="Stursova M."/>
            <person name="Spatafora J.W."/>
            <person name="Tedersoo L."/>
            <person name="Vaario L.M."/>
            <person name="Yamada A."/>
            <person name="Yan M."/>
            <person name="Wang P."/>
            <person name="Xu J."/>
            <person name="Bruns T."/>
            <person name="Baldrian P."/>
            <person name="Vilgalys R."/>
            <person name="Dunand C."/>
            <person name="Henrissat B."/>
            <person name="Grigoriev I.V."/>
            <person name="Hibbett D."/>
            <person name="Nagy L.G."/>
            <person name="Martin F.M."/>
        </authorList>
    </citation>
    <scope>NUCLEOTIDE SEQUENCE</scope>
    <source>
        <strain evidence="6">UH-Tt-Lm1</strain>
    </source>
</reference>
<dbReference type="InterPro" id="IPR029058">
    <property type="entry name" value="AB_hydrolase_fold"/>
</dbReference>
<evidence type="ECO:0000256" key="2">
    <source>
        <dbReference type="ARBA" id="ARBA00022801"/>
    </source>
</evidence>
<dbReference type="EMBL" id="WIUZ02000001">
    <property type="protein sequence ID" value="KAF9793508.1"/>
    <property type="molecule type" value="Genomic_DNA"/>
</dbReference>
<dbReference type="Pfam" id="PF08386">
    <property type="entry name" value="Abhydrolase_4"/>
    <property type="match status" value="1"/>
</dbReference>
<reference evidence="6" key="2">
    <citation type="submission" date="2020-11" db="EMBL/GenBank/DDBJ databases">
        <authorList>
            <consortium name="DOE Joint Genome Institute"/>
            <person name="Kuo A."/>
            <person name="Miyauchi S."/>
            <person name="Kiss E."/>
            <person name="Drula E."/>
            <person name="Kohler A."/>
            <person name="Sanchez-Garcia M."/>
            <person name="Andreopoulos B."/>
            <person name="Barry K.W."/>
            <person name="Bonito G."/>
            <person name="Buee M."/>
            <person name="Carver A."/>
            <person name="Chen C."/>
            <person name="Cichocki N."/>
            <person name="Clum A."/>
            <person name="Culley D."/>
            <person name="Crous P.W."/>
            <person name="Fauchery L."/>
            <person name="Girlanda M."/>
            <person name="Hayes R."/>
            <person name="Keri Z."/>
            <person name="Labutti K."/>
            <person name="Lipzen A."/>
            <person name="Lombard V."/>
            <person name="Magnuson J."/>
            <person name="Maillard F."/>
            <person name="Morin E."/>
            <person name="Murat C."/>
            <person name="Nolan M."/>
            <person name="Ohm R."/>
            <person name="Pangilinan J."/>
            <person name="Pereira M."/>
            <person name="Perotto S."/>
            <person name="Peter M."/>
            <person name="Riley R."/>
            <person name="Sitrit Y."/>
            <person name="Stielow B."/>
            <person name="Szollosi G."/>
            <person name="Zifcakova L."/>
            <person name="Stursova M."/>
            <person name="Spatafora J.W."/>
            <person name="Tedersoo L."/>
            <person name="Vaario L.-M."/>
            <person name="Yamada A."/>
            <person name="Yan M."/>
            <person name="Wang P."/>
            <person name="Xu J."/>
            <person name="Bruns T."/>
            <person name="Baldrian P."/>
            <person name="Vilgalys R."/>
            <person name="Henrissat B."/>
            <person name="Grigoriev I.V."/>
            <person name="Hibbett D."/>
            <person name="Nagy L.G."/>
            <person name="Martin F.M."/>
        </authorList>
    </citation>
    <scope>NUCLEOTIDE SEQUENCE</scope>
    <source>
        <strain evidence="6">UH-Tt-Lm1</strain>
    </source>
</reference>
<dbReference type="InterPro" id="IPR051601">
    <property type="entry name" value="Serine_prot/Carboxylest_S33"/>
</dbReference>
<comment type="caution">
    <text evidence="6">The sequence shown here is derived from an EMBL/GenBank/DDBJ whole genome shotgun (WGS) entry which is preliminary data.</text>
</comment>
<feature type="chain" id="PRO_5040286619" evidence="3">
    <location>
        <begin position="23"/>
        <end position="572"/>
    </location>
</feature>
<dbReference type="InterPro" id="IPR013595">
    <property type="entry name" value="Pept_S33_TAP-like_C"/>
</dbReference>
<sequence>MFRSTGLVALLSLGCLTKRVVAAPAHPSRSSSSISWGSCLSFGVNSTDPNLQCGFLEVPLDYHDSSAGNAQLAVAKYVATASKKLGTIFFNPGGPGGSGVEVAADFGPTFSQASQGLFDFVSWDPRGVGNTTPGPVYCFDNAAENAVFFENTPVAYINESIAGKFDKQDYDELYSQADATQQKLKTWSTGCLNGPSGKYLKYIGTSSTVRDLVSLGDAIVGQGQPIDYWGISYGTVIGFNFVNMFPERAGRVILDGVVYHDIWVSYKTQQTSLTNSEKTYSGLTDGCAKAGRAGCKLIEITGDNATGDDVKALIDNSHDLALEIYRKGYNVPVAPGLAKDLLFNLMYTPETWSSEVNTHIYAFVALVLQASQALNITVPGCEKYNVPTGNITLDTGASSPPALVVYSTEAIVGADYFVDDGATIKDVFDAIVDITRDVTPTFGADWSPVYSAYDWPVRSVEQLPPYTPVKLKVPVLVIGNMADPITPFASAQKTADLFGDDAFLIEQLGFGHTSLAQSSSCTFGIMADYFVNSTLPEGRSVQCPVDNSDLFPPLNGTTTAAKRSNKFLRRRL</sequence>
<feature type="domain" description="AB hydrolase-1" evidence="4">
    <location>
        <begin position="87"/>
        <end position="257"/>
    </location>
</feature>
<proteinExistence type="inferred from homology"/>
<dbReference type="InterPro" id="IPR000073">
    <property type="entry name" value="AB_hydrolase_1"/>
</dbReference>
<dbReference type="SUPFAM" id="SSF53474">
    <property type="entry name" value="alpha/beta-Hydrolases"/>
    <property type="match status" value="1"/>
</dbReference>
<feature type="domain" description="Peptidase S33 tripeptidyl aminopeptidase-like C-terminal" evidence="5">
    <location>
        <begin position="440"/>
        <end position="537"/>
    </location>
</feature>
<keyword evidence="7" id="KW-1185">Reference proteome</keyword>
<evidence type="ECO:0000313" key="7">
    <source>
        <dbReference type="Proteomes" id="UP000736335"/>
    </source>
</evidence>
<evidence type="ECO:0000259" key="4">
    <source>
        <dbReference type="Pfam" id="PF00561"/>
    </source>
</evidence>
<dbReference type="Gene3D" id="3.40.50.1820">
    <property type="entry name" value="alpha/beta hydrolase"/>
    <property type="match status" value="1"/>
</dbReference>
<keyword evidence="2 6" id="KW-0378">Hydrolase</keyword>
<evidence type="ECO:0000256" key="1">
    <source>
        <dbReference type="ARBA" id="ARBA00010088"/>
    </source>
</evidence>
<organism evidence="6 7">
    <name type="scientific">Thelephora terrestris</name>
    <dbReference type="NCBI Taxonomy" id="56493"/>
    <lineage>
        <taxon>Eukaryota</taxon>
        <taxon>Fungi</taxon>
        <taxon>Dikarya</taxon>
        <taxon>Basidiomycota</taxon>
        <taxon>Agaricomycotina</taxon>
        <taxon>Agaricomycetes</taxon>
        <taxon>Thelephorales</taxon>
        <taxon>Thelephoraceae</taxon>
        <taxon>Thelephora</taxon>
    </lineage>
</organism>
<dbReference type="PANTHER" id="PTHR43248:SF25">
    <property type="entry name" value="AB HYDROLASE-1 DOMAIN-CONTAINING PROTEIN-RELATED"/>
    <property type="match status" value="1"/>
</dbReference>
<dbReference type="PANTHER" id="PTHR43248">
    <property type="entry name" value="2-SUCCINYL-6-HYDROXY-2,4-CYCLOHEXADIENE-1-CARBOXYLATE SYNTHASE"/>
    <property type="match status" value="1"/>
</dbReference>
<dbReference type="PROSITE" id="PS51257">
    <property type="entry name" value="PROKAR_LIPOPROTEIN"/>
    <property type="match status" value="1"/>
</dbReference>
<evidence type="ECO:0000313" key="6">
    <source>
        <dbReference type="EMBL" id="KAF9793508.1"/>
    </source>
</evidence>
<feature type="signal peptide" evidence="3">
    <location>
        <begin position="1"/>
        <end position="22"/>
    </location>
</feature>
<protein>
    <submittedName>
        <fullName evidence="6">Alpha/Beta hydrolase protein</fullName>
    </submittedName>
</protein>
<dbReference type="GO" id="GO:0016787">
    <property type="term" value="F:hydrolase activity"/>
    <property type="evidence" value="ECO:0007669"/>
    <property type="project" value="UniProtKB-KW"/>
</dbReference>
<comment type="similarity">
    <text evidence="1">Belongs to the peptidase S33 family.</text>
</comment>
<dbReference type="Pfam" id="PF00561">
    <property type="entry name" value="Abhydrolase_1"/>
    <property type="match status" value="1"/>
</dbReference>
<name>A0A9P6HT31_9AGAM</name>
<evidence type="ECO:0000256" key="3">
    <source>
        <dbReference type="SAM" id="SignalP"/>
    </source>
</evidence>
<gene>
    <name evidence="6" type="ORF">BJ322DRAFT_1103892</name>
</gene>
<evidence type="ECO:0000259" key="5">
    <source>
        <dbReference type="Pfam" id="PF08386"/>
    </source>
</evidence>
<dbReference type="OrthoDB" id="425534at2759"/>